<protein>
    <recommendedName>
        <fullName evidence="3">Endonuclease/exonuclease/phosphatase domain-containing protein</fullName>
    </recommendedName>
</protein>
<dbReference type="AlphaFoldDB" id="A0ABC9XPE6"/>
<dbReference type="Proteomes" id="UP001623348">
    <property type="component" value="Unassembled WGS sequence"/>
</dbReference>
<keyword evidence="2" id="KW-1185">Reference proteome</keyword>
<dbReference type="SUPFAM" id="SSF56219">
    <property type="entry name" value="DNase I-like"/>
    <property type="match status" value="1"/>
</dbReference>
<dbReference type="PANTHER" id="PTHR33395">
    <property type="entry name" value="TRANSCRIPTASE, PUTATIVE-RELATED-RELATED"/>
    <property type="match status" value="1"/>
</dbReference>
<reference evidence="1 2" key="1">
    <citation type="submission" date="2024-06" db="EMBL/GenBank/DDBJ databases">
        <title>The draft genome of Grus japonensis, version 3.</title>
        <authorList>
            <person name="Nabeshima K."/>
            <person name="Suzuki S."/>
            <person name="Onuma M."/>
        </authorList>
    </citation>
    <scope>NUCLEOTIDE SEQUENCE [LARGE SCALE GENOMIC DNA]</scope>
    <source>
        <strain evidence="1 2">451A</strain>
    </source>
</reference>
<evidence type="ECO:0000313" key="2">
    <source>
        <dbReference type="Proteomes" id="UP001623348"/>
    </source>
</evidence>
<gene>
    <name evidence="1" type="ORF">GRJ2_002421900</name>
</gene>
<proteinExistence type="predicted"/>
<name>A0ABC9XPE6_GRUJA</name>
<dbReference type="Gene3D" id="3.60.10.10">
    <property type="entry name" value="Endonuclease/exonuclease/phosphatase"/>
    <property type="match status" value="1"/>
</dbReference>
<dbReference type="InterPro" id="IPR036691">
    <property type="entry name" value="Endo/exonu/phosph_ase_sf"/>
</dbReference>
<accession>A0ABC9XPE6</accession>
<dbReference type="EMBL" id="BAAFJT010000023">
    <property type="protein sequence ID" value="GAB0199565.1"/>
    <property type="molecule type" value="Genomic_DNA"/>
</dbReference>
<organism evidence="1 2">
    <name type="scientific">Grus japonensis</name>
    <name type="common">Japanese crane</name>
    <name type="synonym">Red-crowned crane</name>
    <dbReference type="NCBI Taxonomy" id="30415"/>
    <lineage>
        <taxon>Eukaryota</taxon>
        <taxon>Metazoa</taxon>
        <taxon>Chordata</taxon>
        <taxon>Craniata</taxon>
        <taxon>Vertebrata</taxon>
        <taxon>Euteleostomi</taxon>
        <taxon>Archelosauria</taxon>
        <taxon>Archosauria</taxon>
        <taxon>Dinosauria</taxon>
        <taxon>Saurischia</taxon>
        <taxon>Theropoda</taxon>
        <taxon>Coelurosauria</taxon>
        <taxon>Aves</taxon>
        <taxon>Neognathae</taxon>
        <taxon>Neoaves</taxon>
        <taxon>Gruiformes</taxon>
        <taxon>Gruidae</taxon>
        <taxon>Grus</taxon>
    </lineage>
</organism>
<comment type="caution">
    <text evidence="1">The sequence shown here is derived from an EMBL/GenBank/DDBJ whole genome shotgun (WGS) entry which is preliminary data.</text>
</comment>
<dbReference type="PANTHER" id="PTHR33395:SF22">
    <property type="entry name" value="REVERSE TRANSCRIPTASE DOMAIN-CONTAINING PROTEIN"/>
    <property type="match status" value="1"/>
</dbReference>
<evidence type="ECO:0000313" key="1">
    <source>
        <dbReference type="EMBL" id="GAB0199565.1"/>
    </source>
</evidence>
<sequence length="184" mass="20872">MGERGRGVALYVREQLECVELCLGMDEELTESLWVRIKERAGKGDIIVGVCCRPPDQEEQVDQALYRQIGAASGLNLPALVLMGDFSHPDICWRDNTAGHKQSRRFLEWTDDEFFLQVREEPTKRGAVLDLILTNKQGLGGVEIKGSFGCSDYEMVEFRILRAGRRVKSKLTTLDFRRADFGLF</sequence>
<evidence type="ECO:0008006" key="3">
    <source>
        <dbReference type="Google" id="ProtNLM"/>
    </source>
</evidence>